<accession>A0A6M7WFC8</accession>
<gene>
    <name evidence="1" type="ORF">EB235_03535</name>
</gene>
<evidence type="ECO:0000313" key="2">
    <source>
        <dbReference type="Proteomes" id="UP000503017"/>
    </source>
</evidence>
<dbReference type="Proteomes" id="UP000503017">
    <property type="component" value="Chromosome"/>
</dbReference>
<reference evidence="1 2" key="1">
    <citation type="submission" date="2018-10" db="EMBL/GenBank/DDBJ databases">
        <authorList>
            <person name="Perry B.J."/>
            <person name="Sullivan J.T."/>
            <person name="Murphy R.J.T."/>
            <person name="Ramsay J.P."/>
            <person name="Ronson C.W."/>
        </authorList>
    </citation>
    <scope>NUCLEOTIDE SEQUENCE [LARGE SCALE GENOMIC DNA]</scope>
    <source>
        <strain evidence="1 2">R88b</strain>
    </source>
</reference>
<organism evidence="1 2">
    <name type="scientific">Mesorhizobium loti R88b</name>
    <dbReference type="NCBI Taxonomy" id="935548"/>
    <lineage>
        <taxon>Bacteria</taxon>
        <taxon>Pseudomonadati</taxon>
        <taxon>Pseudomonadota</taxon>
        <taxon>Alphaproteobacteria</taxon>
        <taxon>Hyphomicrobiales</taxon>
        <taxon>Phyllobacteriaceae</taxon>
        <taxon>Mesorhizobium</taxon>
    </lineage>
</organism>
<evidence type="ECO:0000313" key="1">
    <source>
        <dbReference type="EMBL" id="QKD00665.1"/>
    </source>
</evidence>
<dbReference type="AlphaFoldDB" id="A0A6M7WFC8"/>
<dbReference type="EMBL" id="CP033367">
    <property type="protein sequence ID" value="QKD00665.1"/>
    <property type="molecule type" value="Genomic_DNA"/>
</dbReference>
<sequence length="153" mass="16750">MQRFVELHGDALAATAYGIDTKPLRKVLKAAVRHMADEHEIQVIVAPLLPGTARPSFDQLATKMSELLGQPGCALIASFADLDHWAAVRSISDRWLQLFDSTGTTRLSLPNCRMSYEPPNHRLEHVLASAGNFPDRASVVARIDHAKLSLGSL</sequence>
<protein>
    <submittedName>
        <fullName evidence="1">Uncharacterized protein</fullName>
    </submittedName>
</protein>
<name>A0A6M7WFC8_RHILI</name>
<proteinExistence type="predicted"/>